<feature type="domain" description="AB hydrolase-1" evidence="2">
    <location>
        <begin position="53"/>
        <end position="323"/>
    </location>
</feature>
<evidence type="ECO:0000259" key="2">
    <source>
        <dbReference type="Pfam" id="PF00561"/>
    </source>
</evidence>
<dbReference type="Gene3D" id="3.40.50.1820">
    <property type="entry name" value="alpha/beta hydrolase"/>
    <property type="match status" value="1"/>
</dbReference>
<evidence type="ECO:0000313" key="3">
    <source>
        <dbReference type="EMBL" id="MBB4662118.1"/>
    </source>
</evidence>
<dbReference type="EMBL" id="JACHNU010000001">
    <property type="protein sequence ID" value="MBB4662118.1"/>
    <property type="molecule type" value="Genomic_DNA"/>
</dbReference>
<dbReference type="Proteomes" id="UP000585272">
    <property type="component" value="Unassembled WGS sequence"/>
</dbReference>
<dbReference type="NCBIfam" id="NF005757">
    <property type="entry name" value="PRK07581.1"/>
    <property type="match status" value="1"/>
</dbReference>
<keyword evidence="3" id="KW-0012">Acyltransferase</keyword>
<keyword evidence="4" id="KW-1185">Reference proteome</keyword>
<dbReference type="InterPro" id="IPR000073">
    <property type="entry name" value="AB_hydrolase_1"/>
</dbReference>
<sequence>MKENRYYSPSVHGPYEVAELGELPLAAGGALSDCRVAYATAGRLNEAGDNAVLFPTWFGGTHLPILNAYVGPGRALDPERHFVIVVNQLGNGLSSSPHDTAGELAGAAFPALRIADDVRAQERLLDRLGVGELQLVVGASMGAQQAYAWAAHAPQRVRRLAVIAGTAVTSPQLALLAEALADAIVSDPGYDDGRYDAPAAVRDGLLRHARLWAAIGHSSAFWSREHWRTLGFGSAAKFRTGFLDAHFTRMDPLALLRMLDKLRHADVRSGDADLAETLGAIAAPALVLAIDHDQLFPPADCAADASLLPAAELRVLESVTGHQAIFGAEASYREQVDRHLRELLAREIP</sequence>
<feature type="active site" evidence="1">
    <location>
        <position position="322"/>
    </location>
</feature>
<protein>
    <submittedName>
        <fullName evidence="3">Homoserine O-acetyltransferase</fullName>
        <ecNumber evidence="3">2.3.1.31</ecNumber>
    </submittedName>
</protein>
<dbReference type="Pfam" id="PF00561">
    <property type="entry name" value="Abhydrolase_1"/>
    <property type="match status" value="1"/>
</dbReference>
<evidence type="ECO:0000256" key="1">
    <source>
        <dbReference type="PIRSR" id="PIRSR000443-1"/>
    </source>
</evidence>
<evidence type="ECO:0000313" key="4">
    <source>
        <dbReference type="Proteomes" id="UP000585272"/>
    </source>
</evidence>
<keyword evidence="3" id="KW-0808">Transferase</keyword>
<proteinExistence type="predicted"/>
<dbReference type="EC" id="2.3.1.31" evidence="3"/>
<accession>A0A840IDK7</accession>
<name>A0A840IDK7_9ACTN</name>
<organism evidence="3 4">
    <name type="scientific">Conexibacter arvalis</name>
    <dbReference type="NCBI Taxonomy" id="912552"/>
    <lineage>
        <taxon>Bacteria</taxon>
        <taxon>Bacillati</taxon>
        <taxon>Actinomycetota</taxon>
        <taxon>Thermoleophilia</taxon>
        <taxon>Solirubrobacterales</taxon>
        <taxon>Conexibacteraceae</taxon>
        <taxon>Conexibacter</taxon>
    </lineage>
</organism>
<reference evidence="3 4" key="1">
    <citation type="submission" date="2020-08" db="EMBL/GenBank/DDBJ databases">
        <title>Genomic Encyclopedia of Archaeal and Bacterial Type Strains, Phase II (KMG-II): from individual species to whole genera.</title>
        <authorList>
            <person name="Goeker M."/>
        </authorList>
    </citation>
    <scope>NUCLEOTIDE SEQUENCE [LARGE SCALE GENOMIC DNA]</scope>
    <source>
        <strain evidence="3 4">DSM 23288</strain>
    </source>
</reference>
<dbReference type="SUPFAM" id="SSF53474">
    <property type="entry name" value="alpha/beta-Hydrolases"/>
    <property type="match status" value="1"/>
</dbReference>
<dbReference type="GO" id="GO:0004414">
    <property type="term" value="F:homoserine O-acetyltransferase activity"/>
    <property type="evidence" value="ECO:0007669"/>
    <property type="project" value="UniProtKB-EC"/>
</dbReference>
<feature type="active site" description="Nucleophile" evidence="1">
    <location>
        <position position="140"/>
    </location>
</feature>
<gene>
    <name evidence="3" type="ORF">BDZ31_001691</name>
</gene>
<feature type="active site" evidence="1">
    <location>
        <position position="293"/>
    </location>
</feature>
<dbReference type="InterPro" id="IPR008220">
    <property type="entry name" value="HAT_MetX-like"/>
</dbReference>
<dbReference type="PANTHER" id="PTHR32268:SF15">
    <property type="entry name" value="HOMOSERINE ACETYLTRANSFERASE FAMILY PROTEIN (AFU_ORTHOLOGUE AFUA_1G15350)"/>
    <property type="match status" value="1"/>
</dbReference>
<dbReference type="InterPro" id="IPR029058">
    <property type="entry name" value="AB_hydrolase_fold"/>
</dbReference>
<dbReference type="RefSeq" id="WP_183340854.1">
    <property type="nucleotide sequence ID" value="NZ_JACHNU010000001.1"/>
</dbReference>
<dbReference type="AlphaFoldDB" id="A0A840IDK7"/>
<dbReference type="PIRSF" id="PIRSF000443">
    <property type="entry name" value="Homoser_Ac_trans"/>
    <property type="match status" value="1"/>
</dbReference>
<dbReference type="PANTHER" id="PTHR32268">
    <property type="entry name" value="HOMOSERINE O-ACETYLTRANSFERASE"/>
    <property type="match status" value="1"/>
</dbReference>
<comment type="caution">
    <text evidence="3">The sequence shown here is derived from an EMBL/GenBank/DDBJ whole genome shotgun (WGS) entry which is preliminary data.</text>
</comment>